<name>A0ABT1SCK0_9FIRM</name>
<dbReference type="Pfam" id="PF01648">
    <property type="entry name" value="ACPS"/>
    <property type="match status" value="1"/>
</dbReference>
<proteinExistence type="predicted"/>
<dbReference type="RefSeq" id="WP_256312008.1">
    <property type="nucleotide sequence ID" value="NZ_JANGAC010000011.1"/>
</dbReference>
<feature type="domain" description="4'-phosphopantetheinyl transferase" evidence="2">
    <location>
        <begin position="124"/>
        <end position="193"/>
    </location>
</feature>
<keyword evidence="1 3" id="KW-0808">Transferase</keyword>
<dbReference type="InterPro" id="IPR008278">
    <property type="entry name" value="4-PPantetheinyl_Trfase_dom"/>
</dbReference>
<protein>
    <submittedName>
        <fullName evidence="3">4'-phosphopantetheinyl transferase superfamily protein</fullName>
    </submittedName>
</protein>
<dbReference type="EMBL" id="JANGAC010000011">
    <property type="protein sequence ID" value="MCQ4924214.1"/>
    <property type="molecule type" value="Genomic_DNA"/>
</dbReference>
<reference evidence="3 4" key="1">
    <citation type="submission" date="2022-06" db="EMBL/GenBank/DDBJ databases">
        <title>Isolation of gut microbiota from human fecal samples.</title>
        <authorList>
            <person name="Pamer E.G."/>
            <person name="Barat B."/>
            <person name="Waligurski E."/>
            <person name="Medina S."/>
            <person name="Paddock L."/>
            <person name="Mostad J."/>
        </authorList>
    </citation>
    <scope>NUCLEOTIDE SEQUENCE [LARGE SCALE GENOMIC DNA]</scope>
    <source>
        <strain evidence="3 4">DFI.7.95</strain>
    </source>
</reference>
<dbReference type="SUPFAM" id="SSF56214">
    <property type="entry name" value="4'-phosphopantetheinyl transferase"/>
    <property type="match status" value="1"/>
</dbReference>
<keyword evidence="4" id="KW-1185">Reference proteome</keyword>
<organism evidence="3 4">
    <name type="scientific">Tissierella carlieri</name>
    <dbReference type="NCBI Taxonomy" id="689904"/>
    <lineage>
        <taxon>Bacteria</taxon>
        <taxon>Bacillati</taxon>
        <taxon>Bacillota</taxon>
        <taxon>Tissierellia</taxon>
        <taxon>Tissierellales</taxon>
        <taxon>Tissierellaceae</taxon>
        <taxon>Tissierella</taxon>
    </lineage>
</organism>
<dbReference type="Gene3D" id="3.90.470.20">
    <property type="entry name" value="4'-phosphopantetheinyl transferase domain"/>
    <property type="match status" value="2"/>
</dbReference>
<dbReference type="InterPro" id="IPR037143">
    <property type="entry name" value="4-PPantetheinyl_Trfase_dom_sf"/>
</dbReference>
<evidence type="ECO:0000256" key="1">
    <source>
        <dbReference type="ARBA" id="ARBA00022679"/>
    </source>
</evidence>
<dbReference type="GO" id="GO:0016740">
    <property type="term" value="F:transferase activity"/>
    <property type="evidence" value="ECO:0007669"/>
    <property type="project" value="UniProtKB-KW"/>
</dbReference>
<evidence type="ECO:0000313" key="3">
    <source>
        <dbReference type="EMBL" id="MCQ4924214.1"/>
    </source>
</evidence>
<accession>A0ABT1SCK0</accession>
<dbReference type="Proteomes" id="UP001524478">
    <property type="component" value="Unassembled WGS sequence"/>
</dbReference>
<comment type="caution">
    <text evidence="3">The sequence shown here is derived from an EMBL/GenBank/DDBJ whole genome shotgun (WGS) entry which is preliminary data.</text>
</comment>
<gene>
    <name evidence="3" type="ORF">NE686_14020</name>
</gene>
<evidence type="ECO:0000259" key="2">
    <source>
        <dbReference type="Pfam" id="PF01648"/>
    </source>
</evidence>
<sequence length="232" mass="26285">MPHYYVDRSLNIKVDSVIQRTDVYIQQLPECSSTICICSVDYPTARACNLSDLRKIEHEQGRRAAYLACENLIGRTGRDAHIDIKNGIFGEPVVISDNSIPLHVTISHSRAVGVAIASKLDGFIGIDIESTNREHKRALEYISTEKESQFFIDQEMPTLICWTVKEALSKVLKTGFLTSTEIFDINRTKIKNDMIVCEFRYFSQFEALSIWGGSLCLSMVFPKKRRPEVDAT</sequence>
<evidence type="ECO:0000313" key="4">
    <source>
        <dbReference type="Proteomes" id="UP001524478"/>
    </source>
</evidence>